<dbReference type="AlphaFoldDB" id="A0A543PUF6"/>
<sequence length="426" mass="45985">MTRATALASHLPPLYREGELVDAFNQVWGVHLDGLDEVSLLVQRAHWIDVTRDFDEAAAIAALLDIPAEEFHNDIDEFRAWVHAITGARLQAGSVTREALRIFVDTYTQGFQRANAIDMVPGVASWQTTEDATGAALVENPHRFRSARLPAVGGWEPLARLSVTNAGIDPVPWAVVLTGQAGGSEYAPFIANRATGQALAFRGEVRVGQRLTIAPDAADPTRLRASVDGTDMSHLLDTYAALVPGPHGPGTKAEVNATQNLALGVNELWFLPLAHYQTPGLGRFLLALADDALRTGRFDETLYDHSIFAQHPQISASVAWVEHEPASFEIRLPAQVMRTASGGTEVGVSTRERLEMALDAAVDRIAGVGIATDVVLSRYGERQPGDDRLVAILPRTVREVGPTGGDLLRDSGALFDVTGFDESVLR</sequence>
<comment type="caution">
    <text evidence="1">The sequence shown here is derived from an EMBL/GenBank/DDBJ whole genome shotgun (WGS) entry which is preliminary data.</text>
</comment>
<dbReference type="RefSeq" id="WP_141820101.1">
    <property type="nucleotide sequence ID" value="NZ_BAAAQC010000005.1"/>
</dbReference>
<evidence type="ECO:0000313" key="2">
    <source>
        <dbReference type="Proteomes" id="UP000320085"/>
    </source>
</evidence>
<organism evidence="1 2">
    <name type="scientific">Humibacillus xanthopallidus</name>
    <dbReference type="NCBI Taxonomy" id="412689"/>
    <lineage>
        <taxon>Bacteria</taxon>
        <taxon>Bacillati</taxon>
        <taxon>Actinomycetota</taxon>
        <taxon>Actinomycetes</taxon>
        <taxon>Micrococcales</taxon>
        <taxon>Intrasporangiaceae</taxon>
        <taxon>Humibacillus</taxon>
    </lineage>
</organism>
<name>A0A543PUF6_9MICO</name>
<proteinExistence type="predicted"/>
<protein>
    <submittedName>
        <fullName evidence="1">Uncharacterized protein</fullName>
    </submittedName>
</protein>
<gene>
    <name evidence="1" type="ORF">FHX52_0799</name>
</gene>
<evidence type="ECO:0000313" key="1">
    <source>
        <dbReference type="EMBL" id="TQN47690.1"/>
    </source>
</evidence>
<dbReference type="Proteomes" id="UP000320085">
    <property type="component" value="Unassembled WGS sequence"/>
</dbReference>
<accession>A0A543PUF6</accession>
<dbReference type="EMBL" id="VFQF01000001">
    <property type="protein sequence ID" value="TQN47690.1"/>
    <property type="molecule type" value="Genomic_DNA"/>
</dbReference>
<reference evidence="1 2" key="1">
    <citation type="submission" date="2019-06" db="EMBL/GenBank/DDBJ databases">
        <title>Sequencing the genomes of 1000 actinobacteria strains.</title>
        <authorList>
            <person name="Klenk H.-P."/>
        </authorList>
    </citation>
    <scope>NUCLEOTIDE SEQUENCE [LARGE SCALE GENOMIC DNA]</scope>
    <source>
        <strain evidence="1 2">DSM 21776</strain>
    </source>
</reference>
<dbReference type="OrthoDB" id="8479133at2"/>